<dbReference type="RefSeq" id="XP_012209214.1">
    <property type="nucleotide sequence ID" value="XM_012353824.1"/>
</dbReference>
<dbReference type="SMART" id="SM00054">
    <property type="entry name" value="EFh"/>
    <property type="match status" value="2"/>
</dbReference>
<keyword evidence="4" id="KW-1185">Reference proteome</keyword>
<dbReference type="PROSITE" id="PS50222">
    <property type="entry name" value="EF_HAND_2"/>
    <property type="match status" value="2"/>
</dbReference>
<evidence type="ECO:0000256" key="1">
    <source>
        <dbReference type="ARBA" id="ARBA00022837"/>
    </source>
</evidence>
<gene>
    <name evidence="3" type="ORF">SPRG_14199</name>
</gene>
<proteinExistence type="predicted"/>
<evidence type="ECO:0000313" key="3">
    <source>
        <dbReference type="EMBL" id="KDO20051.1"/>
    </source>
</evidence>
<feature type="domain" description="EF-hand" evidence="2">
    <location>
        <begin position="86"/>
        <end position="121"/>
    </location>
</feature>
<dbReference type="Gene3D" id="1.10.238.10">
    <property type="entry name" value="EF-hand"/>
    <property type="match status" value="1"/>
</dbReference>
<feature type="domain" description="EF-hand" evidence="2">
    <location>
        <begin position="164"/>
        <end position="197"/>
    </location>
</feature>
<dbReference type="KEGG" id="spar:SPRG_14199"/>
<dbReference type="GO" id="GO:0005509">
    <property type="term" value="F:calcium ion binding"/>
    <property type="evidence" value="ECO:0007669"/>
    <property type="project" value="InterPro"/>
</dbReference>
<reference evidence="3 4" key="1">
    <citation type="journal article" date="2013" name="PLoS Genet.">
        <title>Distinctive expansion of potential virulence genes in the genome of the oomycete fish pathogen Saprolegnia parasitica.</title>
        <authorList>
            <person name="Jiang R.H."/>
            <person name="de Bruijn I."/>
            <person name="Haas B.J."/>
            <person name="Belmonte R."/>
            <person name="Lobach L."/>
            <person name="Christie J."/>
            <person name="van den Ackerveken G."/>
            <person name="Bottin A."/>
            <person name="Bulone V."/>
            <person name="Diaz-Moreno S.M."/>
            <person name="Dumas B."/>
            <person name="Fan L."/>
            <person name="Gaulin E."/>
            <person name="Govers F."/>
            <person name="Grenville-Briggs L.J."/>
            <person name="Horner N.R."/>
            <person name="Levin J.Z."/>
            <person name="Mammella M."/>
            <person name="Meijer H.J."/>
            <person name="Morris P."/>
            <person name="Nusbaum C."/>
            <person name="Oome S."/>
            <person name="Phillips A.J."/>
            <person name="van Rooyen D."/>
            <person name="Rzeszutek E."/>
            <person name="Saraiva M."/>
            <person name="Secombes C.J."/>
            <person name="Seidl M.F."/>
            <person name="Snel B."/>
            <person name="Stassen J.H."/>
            <person name="Sykes S."/>
            <person name="Tripathy S."/>
            <person name="van den Berg H."/>
            <person name="Vega-Arreguin J.C."/>
            <person name="Wawra S."/>
            <person name="Young S.K."/>
            <person name="Zeng Q."/>
            <person name="Dieguez-Uribeondo J."/>
            <person name="Russ C."/>
            <person name="Tyler B.M."/>
            <person name="van West P."/>
        </authorList>
    </citation>
    <scope>NUCLEOTIDE SEQUENCE [LARGE SCALE GENOMIC DNA]</scope>
    <source>
        <strain evidence="3 4">CBS 223.65</strain>
    </source>
</reference>
<dbReference type="AlphaFoldDB" id="A0A067C0F9"/>
<dbReference type="GeneID" id="24136020"/>
<dbReference type="InterPro" id="IPR018247">
    <property type="entry name" value="EF_Hand_1_Ca_BS"/>
</dbReference>
<dbReference type="EMBL" id="KK583325">
    <property type="protein sequence ID" value="KDO20051.1"/>
    <property type="molecule type" value="Genomic_DNA"/>
</dbReference>
<evidence type="ECO:0000313" key="4">
    <source>
        <dbReference type="Proteomes" id="UP000030745"/>
    </source>
</evidence>
<dbReference type="PROSITE" id="PS00018">
    <property type="entry name" value="EF_HAND_1"/>
    <property type="match status" value="1"/>
</dbReference>
<organism evidence="3 4">
    <name type="scientific">Saprolegnia parasitica (strain CBS 223.65)</name>
    <dbReference type="NCBI Taxonomy" id="695850"/>
    <lineage>
        <taxon>Eukaryota</taxon>
        <taxon>Sar</taxon>
        <taxon>Stramenopiles</taxon>
        <taxon>Oomycota</taxon>
        <taxon>Saprolegniomycetes</taxon>
        <taxon>Saprolegniales</taxon>
        <taxon>Saprolegniaceae</taxon>
        <taxon>Saprolegnia</taxon>
    </lineage>
</organism>
<accession>A0A067C0F9</accession>
<evidence type="ECO:0000259" key="2">
    <source>
        <dbReference type="PROSITE" id="PS50222"/>
    </source>
</evidence>
<keyword evidence="1" id="KW-0106">Calcium</keyword>
<dbReference type="InterPro" id="IPR002048">
    <property type="entry name" value="EF_hand_dom"/>
</dbReference>
<name>A0A067C0F9_SAPPC</name>
<dbReference type="SUPFAM" id="SSF47473">
    <property type="entry name" value="EF-hand"/>
    <property type="match status" value="1"/>
</dbReference>
<dbReference type="VEuPathDB" id="FungiDB:SPRG_14199"/>
<protein>
    <recommendedName>
        <fullName evidence="2">EF-hand domain-containing protein</fullName>
    </recommendedName>
</protein>
<dbReference type="InterPro" id="IPR011992">
    <property type="entry name" value="EF-hand-dom_pair"/>
</dbReference>
<sequence length="197" mass="22311">MQLTTTAVPVAGSPEKTLARFEAMIAERPLKAAVTHVVLPAVTTTTTSSPLKPVKALKSPAPGVKDTVDADRRILLQPLFGPYPRDHVLEVCRIFVRIDVDNSGVIETSEFVEKLSQLEGDDWRDALFTVFRDLDQDHNGLRKFRADKRRLYVKHPERSIADRWRLAGIIKIFQQYDANANASLELDEFIELLRDIF</sequence>
<dbReference type="Proteomes" id="UP000030745">
    <property type="component" value="Unassembled WGS sequence"/>
</dbReference>